<name>A0AC61R4N6_9FIRM</name>
<comment type="caution">
    <text evidence="1">The sequence shown here is derived from an EMBL/GenBank/DDBJ whole genome shotgun (WGS) entry which is preliminary data.</text>
</comment>
<keyword evidence="2" id="KW-1185">Reference proteome</keyword>
<gene>
    <name evidence="1" type="ORF">E5357_00475</name>
</gene>
<evidence type="ECO:0000313" key="2">
    <source>
        <dbReference type="Proteomes" id="UP000307720"/>
    </source>
</evidence>
<evidence type="ECO:0000313" key="1">
    <source>
        <dbReference type="EMBL" id="TGY00689.1"/>
    </source>
</evidence>
<sequence>MKRIRISLLVFLCFLCLGGGTLRTEAASFNLVKQVSAKTPIKGKWVKTDKGYRYRYTHNGKYARSVWLPIKKRIYYFNSKSYRVTGLKKYKGKKYYLNSRGALTSGWQTIGKKTYYFSARTGAALTGWQTIQKVRYYFNENGVQQKNCWVGDYYVGQDGTLVRDTMVDGYYVDENGKRTVVHFEDGDPKEETSQYIFVGDSRTVGMKNTVGGNHVYIGKVGEGYQWFSTKGIRTLKKALKAAPQSKVIINLGVNDLGNIGSYIAYYQNLIVQYPGARFYFMSVNPIEAKLAKARGYNTTAVNNNTIKAFNASLQAAFPGAYLDCYTYLMTQNLIRNVKAGAGTVDGIHYTAAVYQAIYNFAIASTN</sequence>
<dbReference type="EMBL" id="SRZB01000001">
    <property type="protein sequence ID" value="TGY00689.1"/>
    <property type="molecule type" value="Genomic_DNA"/>
</dbReference>
<accession>A0AC61R4N6</accession>
<reference evidence="1" key="1">
    <citation type="submission" date="2019-04" db="EMBL/GenBank/DDBJ databases">
        <title>Microbes associate with the intestines of laboratory mice.</title>
        <authorList>
            <person name="Navarre W."/>
            <person name="Wong E."/>
            <person name="Huang K."/>
            <person name="Tropini C."/>
            <person name="Ng K."/>
            <person name="Yu B."/>
        </authorList>
    </citation>
    <scope>NUCLEOTIDE SEQUENCE</scope>
    <source>
        <strain evidence="1">NM72_1-8</strain>
    </source>
</reference>
<protein>
    <submittedName>
        <fullName evidence="1">Uncharacterized protein</fullName>
    </submittedName>
</protein>
<organism evidence="1 2">
    <name type="scientific">Hominisplanchenecus murintestinalis</name>
    <dbReference type="NCBI Taxonomy" id="2941517"/>
    <lineage>
        <taxon>Bacteria</taxon>
        <taxon>Bacillati</taxon>
        <taxon>Bacillota</taxon>
        <taxon>Clostridia</taxon>
        <taxon>Lachnospirales</taxon>
        <taxon>Lachnospiraceae</taxon>
        <taxon>Hominisplanchenecus</taxon>
    </lineage>
</organism>
<dbReference type="Proteomes" id="UP000307720">
    <property type="component" value="Unassembled WGS sequence"/>
</dbReference>
<proteinExistence type="predicted"/>